<dbReference type="EMBL" id="LN847226">
    <property type="protein sequence ID" value="CRI45760.1"/>
    <property type="molecule type" value="Genomic_DNA"/>
</dbReference>
<evidence type="ECO:0008006" key="18">
    <source>
        <dbReference type="Google" id="ProtNLM"/>
    </source>
</evidence>
<dbReference type="EMBL" id="LN847003">
    <property type="protein sequence ID" value="CRI40164.1"/>
    <property type="molecule type" value="Genomic_DNA"/>
</dbReference>
<evidence type="ECO:0000313" key="5">
    <source>
        <dbReference type="EMBL" id="CRI37898.1"/>
    </source>
</evidence>
<evidence type="ECO:0000313" key="6">
    <source>
        <dbReference type="EMBL" id="CRI40164.1"/>
    </source>
</evidence>
<reference evidence="5" key="3">
    <citation type="submission" date="2015-05" db="EMBL/GenBank/DDBJ databases">
        <authorList>
            <person name="Rattei Thomas"/>
        </authorList>
    </citation>
    <scope>NUCLEOTIDE SEQUENCE</scope>
    <source>
        <strain evidence="5">CV15</strain>
        <strain evidence="6">CWL029c</strain>
        <strain evidence="7">GiD</strain>
        <strain evidence="8">H12</strain>
        <strain evidence="9">MUL2216</strain>
        <strain evidence="10">Panola</strain>
        <strain evidence="12">PB1</strain>
        <strain evidence="11">U1271</strain>
        <strain evidence="13">UZG1</strain>
        <strain evidence="14">Wien2</strain>
        <strain evidence="15">YK41</strain>
    </source>
</reference>
<dbReference type="PATRIC" id="fig|115713.3.peg.318"/>
<feature type="compositionally biased region" description="Basic and acidic residues" evidence="1">
    <location>
        <begin position="147"/>
        <end position="165"/>
    </location>
</feature>
<feature type="transmembrane region" description="Helical" evidence="2">
    <location>
        <begin position="58"/>
        <end position="82"/>
    </location>
</feature>
<evidence type="ECO:0000256" key="2">
    <source>
        <dbReference type="SAM" id="Phobius"/>
    </source>
</evidence>
<accession>Q7DEN0</accession>
<accession>Q9Z8Q4</accession>
<evidence type="ECO:0000256" key="1">
    <source>
        <dbReference type="SAM" id="MobiDB-lite"/>
    </source>
</evidence>
<reference evidence="3 17" key="1">
    <citation type="journal article" date="1999" name="Nat. Genet.">
        <title>Comparative genomes of Chlamydia pneumoniae and C. trachomatis.</title>
        <authorList>
            <person name="Kalman S."/>
            <person name="Mitchell W."/>
            <person name="Marathe R."/>
            <person name="Lammel C."/>
            <person name="Fan J."/>
            <person name="Hyman R.W."/>
            <person name="Olinger L."/>
            <person name="Grimwood J."/>
            <person name="Davis R.W."/>
            <person name="Stephens R.S."/>
        </authorList>
    </citation>
    <scope>NUCLEOTIDE SEQUENCE [LARGE SCALE GENOMIC DNA]</scope>
    <source>
        <strain evidence="3 17">CWL029</strain>
    </source>
</reference>
<proteinExistence type="predicted"/>
<dbReference type="KEGG" id="cpn:CPn_0284"/>
<dbReference type="Proteomes" id="UP000000583">
    <property type="component" value="Chromosome"/>
</dbReference>
<evidence type="ECO:0000313" key="14">
    <source>
        <dbReference type="EMBL" id="CRI52582.1"/>
    </source>
</evidence>
<dbReference type="EMBL" id="AE002161">
    <property type="protein sequence ID" value="AAF38308.1"/>
    <property type="molecule type" value="Genomic_DNA"/>
</dbReference>
<evidence type="ECO:0000313" key="15">
    <source>
        <dbReference type="EMBL" id="CRI72933.1"/>
    </source>
</evidence>
<evidence type="ECO:0000313" key="4">
    <source>
        <dbReference type="EMBL" id="AAF38308.1"/>
    </source>
</evidence>
<name>Q9Z8Q4_CHLPN</name>
<dbReference type="HOGENOM" id="CLU_1831572_0_0_0"/>
<evidence type="ECO:0000313" key="13">
    <source>
        <dbReference type="EMBL" id="CRI51441.1"/>
    </source>
</evidence>
<evidence type="ECO:0000313" key="11">
    <source>
        <dbReference type="EMBL" id="CRI49184.1"/>
    </source>
</evidence>
<organism evidence="16">
    <name type="scientific">Chlamydia pneumoniae</name>
    <name type="common">Chlamydophila pneumoniae</name>
    <dbReference type="NCBI Taxonomy" id="83558"/>
    <lineage>
        <taxon>Bacteria</taxon>
        <taxon>Pseudomonadati</taxon>
        <taxon>Chlamydiota</taxon>
        <taxon>Chlamydiia</taxon>
        <taxon>Chlamydiales</taxon>
        <taxon>Chlamydiaceae</taxon>
        <taxon>Chlamydia/Chlamydophila group</taxon>
        <taxon>Chlamydia</taxon>
    </lineage>
</organism>
<evidence type="ECO:0000313" key="16">
    <source>
        <dbReference type="Proteomes" id="UP000000583"/>
    </source>
</evidence>
<dbReference type="GeneID" id="45050333"/>
<feature type="transmembrane region" description="Helical" evidence="2">
    <location>
        <begin position="33"/>
        <end position="52"/>
    </location>
</feature>
<dbReference type="KEGG" id="cpa:CP_0474"/>
<dbReference type="AlphaFoldDB" id="Q9Z8Q4"/>
<evidence type="ECO:0000313" key="12">
    <source>
        <dbReference type="EMBL" id="CRI50314.1"/>
    </source>
</evidence>
<evidence type="ECO:0000313" key="8">
    <source>
        <dbReference type="EMBL" id="CRI43515.1"/>
    </source>
</evidence>
<evidence type="ECO:0000313" key="7">
    <source>
        <dbReference type="EMBL" id="CRI41296.1"/>
    </source>
</evidence>
<dbReference type="EMBL" id="LN846998">
    <property type="protein sequence ID" value="CRI37898.1"/>
    <property type="molecule type" value="Genomic_DNA"/>
</dbReference>
<evidence type="ECO:0000313" key="10">
    <source>
        <dbReference type="EMBL" id="CRI46889.1"/>
    </source>
</evidence>
<sequence>MNIPAPQVPVIDEPVVNNTSSYGLSLKSSLRPITYLILAILAIATLMSVLYFCGIISVGTFVLGMLIPLSVCSVLCVAYLFYQQSSIEKTKVFSITSPSVFFSDEDLNLLLGREEDSVSAIDELLKNFPADDFRRPKMLPYSNFLDEQGRPNESREEDSHTSKIL</sequence>
<evidence type="ECO:0000313" key="9">
    <source>
        <dbReference type="EMBL" id="CRI45760.1"/>
    </source>
</evidence>
<accession>Q7AJ15</accession>
<gene>
    <name evidence="4" type="ordered locus">CP_0474</name>
    <name evidence="3" type="ordered locus">CPn_0284</name>
    <name evidence="5" type="ORF">BN1224_CV15_B_02210</name>
    <name evidence="7" type="ORF">BN1224_GiD_A_02970</name>
    <name evidence="8" type="ORF">BN1224_H12_CP_00040</name>
    <name evidence="9" type="ORF">BN1224_MUL2216_E_00210</name>
    <name evidence="10" type="ORF">BN1224_Panola_E_01060</name>
    <name evidence="12" type="ORF">BN1224_PB1_B_02830</name>
    <name evidence="11" type="ORF">BN1224_U1271_C_01240</name>
    <name evidence="13" type="ORF">BN1224_UZG1_A_02960</name>
    <name evidence="14" type="ORF">BN1224_Wien2_E_00690</name>
    <name evidence="15" type="ORF">BN1224_YK41_BE_00220</name>
    <name evidence="6" type="ORF">CWL029c_C_01240</name>
</gene>
<keyword evidence="2" id="KW-0472">Membrane</keyword>
<evidence type="ECO:0000313" key="3">
    <source>
        <dbReference type="EMBL" id="AAD18433.1"/>
    </source>
</evidence>
<dbReference type="EMBL" id="LN847231">
    <property type="protein sequence ID" value="CRI46889.1"/>
    <property type="molecule type" value="Genomic_DNA"/>
</dbReference>
<dbReference type="STRING" id="406984.CPK_ORF00791"/>
<dbReference type="EMBL" id="LN847149">
    <property type="protein sequence ID" value="CRI43515.1"/>
    <property type="molecule type" value="Genomic_DNA"/>
</dbReference>
<reference evidence="4 16" key="2">
    <citation type="journal article" date="2000" name="Nucleic Acids Res.">
        <title>Genome sequences of Chlamydia trachomatis MoPn and Chlamydia pneumoniae AR39.</title>
        <authorList>
            <person name="Read T.D."/>
            <person name="Brunham R.C."/>
            <person name="Shen C."/>
            <person name="Gill S.R."/>
            <person name="Heidelberg J.F."/>
            <person name="White O."/>
            <person name="Hickey E.K."/>
            <person name="Peterson J.D."/>
            <person name="Utterback T.R."/>
            <person name="Berry K.J."/>
            <person name="Bass S."/>
            <person name="Linher K.D."/>
            <person name="Weidman J.F."/>
            <person name="Khouri H.M."/>
            <person name="Craven B."/>
            <person name="Bowman C."/>
            <person name="Dodson R.J."/>
            <person name="Gwinn M.L."/>
            <person name="Nelson W.C."/>
            <person name="DeBoy R.T."/>
            <person name="Kolonay J.F."/>
            <person name="McClarty G."/>
            <person name="Salzberg S.L."/>
            <person name="Eisen J.A."/>
            <person name="Fraser C.M."/>
        </authorList>
    </citation>
    <scope>NUCLEOTIDE SEQUENCE [LARGE SCALE GENOMIC DNA]</scope>
    <source>
        <strain evidence="4 16">AR39</strain>
    </source>
</reference>
<dbReference type="EMBL" id="LN847252">
    <property type="protein sequence ID" value="CRI52582.1"/>
    <property type="molecule type" value="Genomic_DNA"/>
</dbReference>
<dbReference type="EMBL" id="AE001363">
    <property type="protein sequence ID" value="AAD18433.1"/>
    <property type="molecule type" value="Genomic_DNA"/>
</dbReference>
<keyword evidence="2" id="KW-0812">Transmembrane</keyword>
<dbReference type="PIR" id="D86526">
    <property type="entry name" value="D86526"/>
</dbReference>
<dbReference type="EMBL" id="LN847240">
    <property type="protein sequence ID" value="CRI50314.1"/>
    <property type="molecule type" value="Genomic_DNA"/>
</dbReference>
<protein>
    <recommendedName>
        <fullName evidence="18">Transmembrane protein</fullName>
    </recommendedName>
</protein>
<dbReference type="EMBL" id="LN847008">
    <property type="protein sequence ID" value="CRI41296.1"/>
    <property type="molecule type" value="Genomic_DNA"/>
</dbReference>
<dbReference type="PIR" id="F72097">
    <property type="entry name" value="F72097"/>
</dbReference>
<keyword evidence="2" id="KW-1133">Transmembrane helix</keyword>
<dbReference type="RefSeq" id="WP_010882932.1">
    <property type="nucleotide sequence ID" value="NZ_CP160064.1"/>
</dbReference>
<evidence type="ECO:0000313" key="17">
    <source>
        <dbReference type="Proteomes" id="UP000000801"/>
    </source>
</evidence>
<feature type="region of interest" description="Disordered" evidence="1">
    <location>
        <begin position="142"/>
        <end position="165"/>
    </location>
</feature>
<dbReference type="EMBL" id="LN847244">
    <property type="protein sequence ID" value="CRI49184.1"/>
    <property type="molecule type" value="Genomic_DNA"/>
</dbReference>
<dbReference type="EMBL" id="LN847245">
    <property type="protein sequence ID" value="CRI51441.1"/>
    <property type="molecule type" value="Genomic_DNA"/>
</dbReference>
<dbReference type="Proteomes" id="UP000000801">
    <property type="component" value="Chromosome"/>
</dbReference>
<dbReference type="EMBL" id="LN849033">
    <property type="protein sequence ID" value="CRI72933.1"/>
    <property type="molecule type" value="Genomic_DNA"/>
</dbReference>